<evidence type="ECO:0000313" key="6">
    <source>
        <dbReference type="Proteomes" id="UP000606786"/>
    </source>
</evidence>
<evidence type="ECO:0000256" key="2">
    <source>
        <dbReference type="ARBA" id="ARBA00022737"/>
    </source>
</evidence>
<dbReference type="InterPro" id="IPR001298">
    <property type="entry name" value="Filamin/ABP280_rpt"/>
</dbReference>
<evidence type="ECO:0000256" key="4">
    <source>
        <dbReference type="SAM" id="MobiDB-lite"/>
    </source>
</evidence>
<dbReference type="OrthoDB" id="18740at2759"/>
<feature type="compositionally biased region" description="Polar residues" evidence="4">
    <location>
        <begin position="237"/>
        <end position="248"/>
    </location>
</feature>
<dbReference type="PANTHER" id="PTHR38537">
    <property type="entry name" value="JITTERBUG, ISOFORM N"/>
    <property type="match status" value="1"/>
</dbReference>
<comment type="similarity">
    <text evidence="1">Belongs to the filamin family.</text>
</comment>
<reference evidence="5" key="1">
    <citation type="submission" date="2020-11" db="EMBL/GenBank/DDBJ databases">
        <authorList>
            <person name="Whitehead M."/>
        </authorList>
    </citation>
    <scope>NUCLEOTIDE SEQUENCE</scope>
    <source>
        <strain evidence="5">EGII</strain>
    </source>
</reference>
<sequence>MTWRGCLIPEKYGMHEIVVEIGEDSLGGHFFRVLPRFIQVAPPGMAPCALGSLASRGTGKRHRCAQDRRHTRDCRLTDRHITQLSTEEGRGGHSAIFKPDEAGIWEIAITYQGRHIQGGPFTCAVFDASGVSVHGLDGAMPLRAHSFEVDARGVGVNGELHVDMCTTNAHWCVLWRKIVEINIASFMPRQNGKYRVYVYFNGYDVKGSPFIMRVGTKGRSGKTRSSPLHESKHRSESPSMHYTSTTNTRHNDYRNATSAATASLSRRDLLNHNSSERQRSYSPQVASNIDTPDYRTTAWDNLTKPNQYAPLLTASHPTL</sequence>
<evidence type="ECO:0000256" key="3">
    <source>
        <dbReference type="PROSITE-ProRule" id="PRU00087"/>
    </source>
</evidence>
<gene>
    <name evidence="5" type="ORF">CCAP1982_LOCUS23276</name>
</gene>
<feature type="region of interest" description="Disordered" evidence="4">
    <location>
        <begin position="272"/>
        <end position="292"/>
    </location>
</feature>
<feature type="region of interest" description="Disordered" evidence="4">
    <location>
        <begin position="215"/>
        <end position="254"/>
    </location>
</feature>
<organism evidence="5 6">
    <name type="scientific">Ceratitis capitata</name>
    <name type="common">Mediterranean fruit fly</name>
    <name type="synonym">Tephritis capitata</name>
    <dbReference type="NCBI Taxonomy" id="7213"/>
    <lineage>
        <taxon>Eukaryota</taxon>
        <taxon>Metazoa</taxon>
        <taxon>Ecdysozoa</taxon>
        <taxon>Arthropoda</taxon>
        <taxon>Hexapoda</taxon>
        <taxon>Insecta</taxon>
        <taxon>Pterygota</taxon>
        <taxon>Neoptera</taxon>
        <taxon>Endopterygota</taxon>
        <taxon>Diptera</taxon>
        <taxon>Brachycera</taxon>
        <taxon>Muscomorpha</taxon>
        <taxon>Tephritoidea</taxon>
        <taxon>Tephritidae</taxon>
        <taxon>Ceratitis</taxon>
        <taxon>Ceratitis</taxon>
    </lineage>
</organism>
<keyword evidence="2" id="KW-0677">Repeat</keyword>
<keyword evidence="6" id="KW-1185">Reference proteome</keyword>
<evidence type="ECO:0000256" key="1">
    <source>
        <dbReference type="ARBA" id="ARBA00009238"/>
    </source>
</evidence>
<evidence type="ECO:0000313" key="5">
    <source>
        <dbReference type="EMBL" id="CAD7015331.1"/>
    </source>
</evidence>
<dbReference type="Proteomes" id="UP000606786">
    <property type="component" value="Unassembled WGS sequence"/>
</dbReference>
<dbReference type="InterPro" id="IPR013783">
    <property type="entry name" value="Ig-like_fold"/>
</dbReference>
<dbReference type="AlphaFoldDB" id="A0A811VJM1"/>
<proteinExistence type="inferred from homology"/>
<dbReference type="InterPro" id="IPR017868">
    <property type="entry name" value="Filamin/ABP280_repeat-like"/>
</dbReference>
<dbReference type="EMBL" id="CAJHJT010000056">
    <property type="protein sequence ID" value="CAD7015331.1"/>
    <property type="molecule type" value="Genomic_DNA"/>
</dbReference>
<dbReference type="GO" id="GO:0051015">
    <property type="term" value="F:actin filament binding"/>
    <property type="evidence" value="ECO:0007669"/>
    <property type="project" value="InterPro"/>
</dbReference>
<dbReference type="Pfam" id="PF00630">
    <property type="entry name" value="Filamin"/>
    <property type="match status" value="1"/>
</dbReference>
<feature type="repeat" description="Filamin" evidence="3">
    <location>
        <begin position="184"/>
        <end position="214"/>
    </location>
</feature>
<name>A0A811VJM1_CERCA</name>
<protein>
    <submittedName>
        <fullName evidence="5">(Mediterranean fruit fly) hypothetical protein</fullName>
    </submittedName>
</protein>
<accession>A0A811VJM1</accession>
<feature type="compositionally biased region" description="Polar residues" evidence="4">
    <location>
        <begin position="280"/>
        <end position="290"/>
    </location>
</feature>
<dbReference type="SMART" id="SM00557">
    <property type="entry name" value="IG_FLMN"/>
    <property type="match status" value="1"/>
</dbReference>
<feature type="compositionally biased region" description="Basic and acidic residues" evidence="4">
    <location>
        <begin position="227"/>
        <end position="236"/>
    </location>
</feature>
<dbReference type="PANTHER" id="PTHR38537:SF16">
    <property type="entry name" value="CALPONIN-HOMOLOGY (CH) DOMAIN-CONTAINING PROTEIN"/>
    <property type="match status" value="1"/>
</dbReference>
<dbReference type="InterPro" id="IPR014756">
    <property type="entry name" value="Ig_E-set"/>
</dbReference>
<dbReference type="GO" id="GO:0030036">
    <property type="term" value="P:actin cytoskeleton organization"/>
    <property type="evidence" value="ECO:0007669"/>
    <property type="project" value="InterPro"/>
</dbReference>
<dbReference type="PROSITE" id="PS50194">
    <property type="entry name" value="FILAMIN_REPEAT"/>
    <property type="match status" value="2"/>
</dbReference>
<comment type="caution">
    <text evidence="5">The sequence shown here is derived from an EMBL/GenBank/DDBJ whole genome shotgun (WGS) entry which is preliminary data.</text>
</comment>
<dbReference type="InterPro" id="IPR044801">
    <property type="entry name" value="Filamin"/>
</dbReference>
<dbReference type="Gene3D" id="2.60.40.10">
    <property type="entry name" value="Immunoglobulins"/>
    <property type="match status" value="2"/>
</dbReference>
<dbReference type="SUPFAM" id="SSF81296">
    <property type="entry name" value="E set domains"/>
    <property type="match status" value="2"/>
</dbReference>
<feature type="repeat" description="Filamin" evidence="3">
    <location>
        <begin position="87"/>
        <end position="125"/>
    </location>
</feature>